<keyword evidence="24" id="KW-1185">Reference proteome</keyword>
<dbReference type="NCBIfam" id="TIGR02024">
    <property type="entry name" value="FtcD"/>
    <property type="match status" value="1"/>
</dbReference>
<comment type="subcellular location">
    <subcellularLocation>
        <location evidence="2">Cytoplasm</location>
        <location evidence="2">Cytoskeleton</location>
        <location evidence="2">Microtubule organizing center</location>
        <location evidence="2">Centrosome</location>
        <location evidence="2">Centriole</location>
    </subcellularLocation>
    <subcellularLocation>
        <location evidence="3">Golgi apparatus</location>
    </subcellularLocation>
</comment>
<dbReference type="Pfam" id="PF04961">
    <property type="entry name" value="FTCD_C"/>
    <property type="match status" value="2"/>
</dbReference>
<comment type="caution">
    <text evidence="23">The sequence shown here is derived from an EMBL/GenBank/DDBJ whole genome shotgun (WGS) entry which is preliminary data.</text>
</comment>
<comment type="similarity">
    <text evidence="5">In the N-terminal section; belongs to the formiminotransferase family.</text>
</comment>
<comment type="function">
    <text evidence="1">Binds and promotes bundling of vimentin filaments originating from the Golgi.</text>
</comment>
<dbReference type="GO" id="GO:0006547">
    <property type="term" value="P:L-histidine metabolic process"/>
    <property type="evidence" value="ECO:0007669"/>
    <property type="project" value="UniProtKB-KW"/>
</dbReference>
<keyword evidence="13" id="KW-0290">Folate-binding</keyword>
<evidence type="ECO:0000256" key="2">
    <source>
        <dbReference type="ARBA" id="ARBA00004114"/>
    </source>
</evidence>
<dbReference type="Proteomes" id="UP000683360">
    <property type="component" value="Unassembled WGS sequence"/>
</dbReference>
<dbReference type="GO" id="GO:0005542">
    <property type="term" value="F:folic acid binding"/>
    <property type="evidence" value="ECO:0007669"/>
    <property type="project" value="UniProtKB-KW"/>
</dbReference>
<evidence type="ECO:0000256" key="12">
    <source>
        <dbReference type="ARBA" id="ARBA00022808"/>
    </source>
</evidence>
<evidence type="ECO:0000259" key="21">
    <source>
        <dbReference type="SMART" id="SM01221"/>
    </source>
</evidence>
<evidence type="ECO:0000256" key="10">
    <source>
        <dbReference type="ARBA" id="ARBA00022490"/>
    </source>
</evidence>
<protein>
    <recommendedName>
        <fullName evidence="9">Formimidoyltransferase-cyclodeaminase</fullName>
        <ecNumber evidence="7">2.1.2.5</ecNumber>
        <ecNumber evidence="8">4.3.1.4</ecNumber>
    </recommendedName>
    <alternativeName>
        <fullName evidence="20">Formiminotransferase-cyclodeaminase</fullName>
    </alternativeName>
</protein>
<dbReference type="FunFam" id="3.30.990.10:FF:000001">
    <property type="entry name" value="Formimidoyltransferase cyclodeaminase"/>
    <property type="match status" value="1"/>
</dbReference>
<dbReference type="GO" id="GO:0030409">
    <property type="term" value="F:glutamate formimidoyltransferase activity"/>
    <property type="evidence" value="ECO:0007669"/>
    <property type="project" value="UniProtKB-EC"/>
</dbReference>
<dbReference type="InterPro" id="IPR036178">
    <property type="entry name" value="Formintransfe-cycloase-like_sf"/>
</dbReference>
<evidence type="ECO:0000256" key="19">
    <source>
        <dbReference type="ARBA" id="ARBA00025915"/>
    </source>
</evidence>
<proteinExistence type="inferred from homology"/>
<dbReference type="SMART" id="SM01221">
    <property type="entry name" value="FTCD"/>
    <property type="match status" value="1"/>
</dbReference>
<evidence type="ECO:0000256" key="7">
    <source>
        <dbReference type="ARBA" id="ARBA00012252"/>
    </source>
</evidence>
<evidence type="ECO:0000313" key="24">
    <source>
        <dbReference type="Proteomes" id="UP000683360"/>
    </source>
</evidence>
<dbReference type="Gene3D" id="3.30.990.10">
    <property type="entry name" value="Formiminotransferase, N-terminal subdomain"/>
    <property type="match status" value="1"/>
</dbReference>
<evidence type="ECO:0000313" key="23">
    <source>
        <dbReference type="EMBL" id="CAG2251032.1"/>
    </source>
</evidence>
<dbReference type="EC" id="4.3.1.4" evidence="8"/>
<dbReference type="InterPro" id="IPR037064">
    <property type="entry name" value="Formiminotransferase_N_sf"/>
</dbReference>
<dbReference type="PANTHER" id="PTHR12234">
    <property type="entry name" value="FORMIMINOTRANSFERASE-CYCLODEAMINASE"/>
    <property type="match status" value="1"/>
</dbReference>
<dbReference type="InterPro" id="IPR004227">
    <property type="entry name" value="Formiminotransferase_cat"/>
</dbReference>
<evidence type="ECO:0000256" key="15">
    <source>
        <dbReference type="ARBA" id="ARBA00023212"/>
    </source>
</evidence>
<evidence type="ECO:0000256" key="13">
    <source>
        <dbReference type="ARBA" id="ARBA00022954"/>
    </source>
</evidence>
<dbReference type="PANTHER" id="PTHR12234:SF0">
    <property type="entry name" value="FORMIMIDOYLTRANSFERASE-CYCLODEAMINASE"/>
    <property type="match status" value="1"/>
</dbReference>
<keyword evidence="15" id="KW-0206">Cytoskeleton</keyword>
<feature type="domain" description="Formiminotransferase N-terminal subdomain" evidence="22">
    <location>
        <begin position="3"/>
        <end position="180"/>
    </location>
</feature>
<comment type="similarity">
    <text evidence="6">In the C-terminal section; belongs to the cyclodeaminase/cyclohydrolase family.</text>
</comment>
<dbReference type="InterPro" id="IPR013802">
    <property type="entry name" value="Formiminotransferase_C"/>
</dbReference>
<organism evidence="23 24">
    <name type="scientific">Mytilus edulis</name>
    <name type="common">Blue mussel</name>
    <dbReference type="NCBI Taxonomy" id="6550"/>
    <lineage>
        <taxon>Eukaryota</taxon>
        <taxon>Metazoa</taxon>
        <taxon>Spiralia</taxon>
        <taxon>Lophotrochozoa</taxon>
        <taxon>Mollusca</taxon>
        <taxon>Bivalvia</taxon>
        <taxon>Autobranchia</taxon>
        <taxon>Pteriomorphia</taxon>
        <taxon>Mytilida</taxon>
        <taxon>Mytiloidea</taxon>
        <taxon>Mytilidae</taxon>
        <taxon>Mytilinae</taxon>
        <taxon>Mytilus</taxon>
    </lineage>
</organism>
<evidence type="ECO:0000256" key="18">
    <source>
        <dbReference type="ARBA" id="ARBA00025506"/>
    </source>
</evidence>
<accession>A0A8S3UY74</accession>
<dbReference type="GO" id="GO:0005794">
    <property type="term" value="C:Golgi apparatus"/>
    <property type="evidence" value="ECO:0007669"/>
    <property type="project" value="UniProtKB-SubCell"/>
</dbReference>
<name>A0A8S3UY74_MYTED</name>
<evidence type="ECO:0000256" key="6">
    <source>
        <dbReference type="ARBA" id="ARBA00010825"/>
    </source>
</evidence>
<keyword evidence="11 23" id="KW-0808">Transferase</keyword>
<dbReference type="InterPro" id="IPR012886">
    <property type="entry name" value="Formiminotransferase_N"/>
</dbReference>
<dbReference type="SUPFAM" id="SSF55116">
    <property type="entry name" value="Formiminotransferase domain of formiminotransferase-cyclodeaminase"/>
    <property type="match status" value="2"/>
</dbReference>
<evidence type="ECO:0000256" key="4">
    <source>
        <dbReference type="ARBA" id="ARBA00005082"/>
    </source>
</evidence>
<evidence type="ECO:0000256" key="17">
    <source>
        <dbReference type="ARBA" id="ARBA00023268"/>
    </source>
</evidence>
<comment type="subunit">
    <text evidence="19">Homooctamer, including four polyglutamate binding sites. The subunits are arranged as a tetramer of dimers, and form a planar ring-shaped structure.</text>
</comment>
<dbReference type="GO" id="GO:0005814">
    <property type="term" value="C:centriole"/>
    <property type="evidence" value="ECO:0007669"/>
    <property type="project" value="UniProtKB-SubCell"/>
</dbReference>
<dbReference type="EC" id="2.1.2.5" evidence="7"/>
<evidence type="ECO:0000256" key="1">
    <source>
        <dbReference type="ARBA" id="ARBA00002680"/>
    </source>
</evidence>
<evidence type="ECO:0000256" key="14">
    <source>
        <dbReference type="ARBA" id="ARBA00023034"/>
    </source>
</evidence>
<evidence type="ECO:0000256" key="11">
    <source>
        <dbReference type="ARBA" id="ARBA00022679"/>
    </source>
</evidence>
<dbReference type="SMART" id="SM01222">
    <property type="entry name" value="FTCD_N"/>
    <property type="match status" value="1"/>
</dbReference>
<evidence type="ECO:0000256" key="3">
    <source>
        <dbReference type="ARBA" id="ARBA00004555"/>
    </source>
</evidence>
<gene>
    <name evidence="23" type="ORF">MEDL_62686</name>
</gene>
<reference evidence="23" key="1">
    <citation type="submission" date="2021-03" db="EMBL/GenBank/DDBJ databases">
        <authorList>
            <person name="Bekaert M."/>
        </authorList>
    </citation>
    <scope>NUCLEOTIDE SEQUENCE</scope>
</reference>
<evidence type="ECO:0000256" key="8">
    <source>
        <dbReference type="ARBA" id="ARBA00012998"/>
    </source>
</evidence>
<dbReference type="EMBL" id="CAJPWZ010003073">
    <property type="protein sequence ID" value="CAG2251032.1"/>
    <property type="molecule type" value="Genomic_DNA"/>
</dbReference>
<evidence type="ECO:0000259" key="22">
    <source>
        <dbReference type="SMART" id="SM01222"/>
    </source>
</evidence>
<dbReference type="GO" id="GO:0030412">
    <property type="term" value="F:formimidoyltetrahydrofolate cyclodeaminase activity"/>
    <property type="evidence" value="ECO:0007669"/>
    <property type="project" value="UniProtKB-EC"/>
</dbReference>
<keyword evidence="10" id="KW-0963">Cytoplasm</keyword>
<comment type="function">
    <text evidence="18">Folate-dependent enzyme, that displays both transferase and deaminase activity. Serves to channel one-carbon units from formiminoglutamate to the folate pool.</text>
</comment>
<evidence type="ECO:0000256" key="16">
    <source>
        <dbReference type="ARBA" id="ARBA00023239"/>
    </source>
</evidence>
<sequence>MPRIVECVPNFSEGRCKEAVEGIANAIASTDGCNLLDVDPGVSTNRTVYTFVGPPEAVVLGALNAARAAYTYIDMRTHTGEHPRMGAMDVCPFIPVQNVTMEECAMCAKEFGEKLALDLDVPVYLYAEATEIESRKKLSSIRSGEYEGLPEKILQDEWKPDFGPAEFNPRWGATVTGARNFLVAYNINVLSTKEQAHRIALNIREQGRGEEQTYGTGFNNEHYGTGWNPVKGRCKSVQAIGWYLEEANMAQVSTNISDYNVTPIHKVYEEVCKDAAELNLAICGSQIVGLVPLEALMQAADYYMEKENLFILEEDQKLRLVINRMGLNSLGAFSPKERIIEYMISDDNDGPLVSMDVKDFILTIGSRSPTPGGGSVAALLASLGSALGAMVGFLTYGNKKFYELDSRMRKIIPPLYKTMKDLIQFVDADAAAFSEYMLALKLPQDTEEDKVLRAVAMQEGLHTAIRVPLTVSRLANSMWPFLKELAEIGNVGAKTLETAVWGTYYNIQTNLTDVQDEEVKSKVGAKTLETAVWARTYYNIQTNLTDVQDEEVKSKVGAKTLETAVWGTYYNIQTNLTDVQDEEVKSKVGAKTLETAVWGTFYNIQTNLTDVQDRKTLNPRCTRRGQDIKTAAWGTYYLQTKVDCAKTFKAKLGWWQDIRNCSMGNIITYKQTLTDVQDEEVKSKVGAKTLETRLVQYGEHIITYKTNLTDVQDEEVKSKVDAKTLETAVVWGTYYNMQTNLTDVQDEEVKSKKPQYGEHFITYKQDIGHSGLGGKTLETAVLGTYYNIQTKMCQDEEVKSKVINKTLETDEHIITYKQKTRRGRTKVGGKTLETAVWGTYCNIQTNLTDYKELHTRLQDIRNCMGERMSNIQTNLTDAQDEEVKSKVGAKTLETAVWGTFYNIQTNLTDVQDEEVKSRLVPKTLETAVGGTYYNIQTNLTDARQVKSKVGAKTLETAVWGTYYNIQTNLTDVQDEEVKSKVTEEIDAAIKLAVESCAEVLKICDERKA</sequence>
<dbReference type="InterPro" id="IPR051623">
    <property type="entry name" value="FTCD"/>
</dbReference>
<dbReference type="AlphaFoldDB" id="A0A8S3UY74"/>
<evidence type="ECO:0000256" key="20">
    <source>
        <dbReference type="ARBA" id="ARBA00030029"/>
    </source>
</evidence>
<dbReference type="InterPro" id="IPR022384">
    <property type="entry name" value="FormiminoTrfase_cat_dom_sf"/>
</dbReference>
<dbReference type="Pfam" id="PF02971">
    <property type="entry name" value="FTCD"/>
    <property type="match status" value="1"/>
</dbReference>
<dbReference type="SUPFAM" id="SSF101262">
    <property type="entry name" value="Methenyltetrahydrofolate cyclohydrolase-like"/>
    <property type="match status" value="2"/>
</dbReference>
<comment type="pathway">
    <text evidence="4">Amino-acid degradation; L-histidine degradation into L-glutamate; L-glutamate from N-formimidoyl-L-glutamate (transferase route): step 1/1.</text>
</comment>
<keyword evidence="16 23" id="KW-0456">Lyase</keyword>
<dbReference type="InterPro" id="IPR007044">
    <property type="entry name" value="Cyclodeamin/CycHdrlase"/>
</dbReference>
<dbReference type="Gene3D" id="3.30.70.670">
    <property type="entry name" value="Formiminotransferase, C-terminal subdomain"/>
    <property type="match status" value="1"/>
</dbReference>
<evidence type="ECO:0000256" key="9">
    <source>
        <dbReference type="ARBA" id="ARBA00017787"/>
    </source>
</evidence>
<keyword evidence="14" id="KW-0333">Golgi apparatus</keyword>
<keyword evidence="17" id="KW-0511">Multifunctional enzyme</keyword>
<keyword evidence="12" id="KW-0369">Histidine metabolism</keyword>
<dbReference type="OrthoDB" id="48036at2759"/>
<evidence type="ECO:0000256" key="5">
    <source>
        <dbReference type="ARBA" id="ARBA00008297"/>
    </source>
</evidence>
<dbReference type="Pfam" id="PF07837">
    <property type="entry name" value="FTCD_N"/>
    <property type="match status" value="1"/>
</dbReference>
<feature type="domain" description="Formiminotransferase C-terminal subdomain" evidence="21">
    <location>
        <begin position="181"/>
        <end position="343"/>
    </location>
</feature>
<dbReference type="Gene3D" id="1.20.120.680">
    <property type="entry name" value="Formiminotetrahydrofolate cyclodeaminase monomer, up-and-down helical bundle"/>
    <property type="match status" value="2"/>
</dbReference>
<dbReference type="InterPro" id="IPR037070">
    <property type="entry name" value="Formiminotransferase_C_sf"/>
</dbReference>